<evidence type="ECO:0000313" key="3">
    <source>
        <dbReference type="EMBL" id="TWH91581.1"/>
    </source>
</evidence>
<dbReference type="InterPro" id="IPR009057">
    <property type="entry name" value="Homeodomain-like_sf"/>
</dbReference>
<evidence type="ECO:0000256" key="1">
    <source>
        <dbReference type="ARBA" id="ARBA00009913"/>
    </source>
</evidence>
<dbReference type="GO" id="GO:0003677">
    <property type="term" value="F:DNA binding"/>
    <property type="evidence" value="ECO:0007669"/>
    <property type="project" value="InterPro"/>
</dbReference>
<feature type="domain" description="Resolvase HTH" evidence="2">
    <location>
        <begin position="132"/>
        <end position="173"/>
    </location>
</feature>
<comment type="caution">
    <text evidence="3">The sequence shown here is derived from an EMBL/GenBank/DDBJ whole genome shotgun (WGS) entry which is preliminary data.</text>
</comment>
<accession>A0A562K810</accession>
<evidence type="ECO:0000259" key="2">
    <source>
        <dbReference type="Pfam" id="PF02796"/>
    </source>
</evidence>
<dbReference type="EMBL" id="VLKK01000014">
    <property type="protein sequence ID" value="TWH91581.1"/>
    <property type="molecule type" value="Genomic_DNA"/>
</dbReference>
<organism evidence="3 4">
    <name type="scientific">Sphingobium wenxiniae (strain DSM 21828 / CGMCC 1.7748 / JZ-1)</name>
    <dbReference type="NCBI Taxonomy" id="595605"/>
    <lineage>
        <taxon>Bacteria</taxon>
        <taxon>Pseudomonadati</taxon>
        <taxon>Pseudomonadota</taxon>
        <taxon>Alphaproteobacteria</taxon>
        <taxon>Sphingomonadales</taxon>
        <taxon>Sphingomonadaceae</taxon>
        <taxon>Sphingobium</taxon>
    </lineage>
</organism>
<dbReference type="SUPFAM" id="SSF53041">
    <property type="entry name" value="Resolvase-like"/>
    <property type="match status" value="1"/>
</dbReference>
<comment type="similarity">
    <text evidence="1">Belongs to the site-specific recombinase resolvase family.</text>
</comment>
<reference evidence="3 4" key="1">
    <citation type="journal article" date="2015" name="Stand. Genomic Sci.">
        <title>Genomic Encyclopedia of Bacterial and Archaeal Type Strains, Phase III: the genomes of soil and plant-associated and newly described type strains.</title>
        <authorList>
            <person name="Whitman W.B."/>
            <person name="Woyke T."/>
            <person name="Klenk H.P."/>
            <person name="Zhou Y."/>
            <person name="Lilburn T.G."/>
            <person name="Beck B.J."/>
            <person name="De Vos P."/>
            <person name="Vandamme P."/>
            <person name="Eisen J.A."/>
            <person name="Garrity G."/>
            <person name="Hugenholtz P."/>
            <person name="Kyrpides N.C."/>
        </authorList>
    </citation>
    <scope>NUCLEOTIDE SEQUENCE [LARGE SCALE GENOMIC DNA]</scope>
    <source>
        <strain evidence="3 4">CGMCC 1.7748</strain>
    </source>
</reference>
<dbReference type="CDD" id="cd00569">
    <property type="entry name" value="HTH_Hin_like"/>
    <property type="match status" value="1"/>
</dbReference>
<sequence>MAKTVLFLAQTSHSPSIEEQRAFCEEDVDLIADAGTVSFVDLPKVLAAQGSALEPGDCIRVYDLTCLPIATTTLVRMLRKVLSNGIAVEFTKPGLVIEPDADSALFRFIALLDTHWRQVHGIKTHSREPKVGRKPRIAEAELPRIRAMLDEDGASVARVAKRLGVGRTTLFDYLQRHRKA</sequence>
<dbReference type="Proteomes" id="UP000316624">
    <property type="component" value="Unassembled WGS sequence"/>
</dbReference>
<dbReference type="Pfam" id="PF02796">
    <property type="entry name" value="HTH_7"/>
    <property type="match status" value="1"/>
</dbReference>
<dbReference type="RefSeq" id="WP_145074666.1">
    <property type="nucleotide sequence ID" value="NZ_JACIIY010000025.1"/>
</dbReference>
<name>A0A562K810_SPHWJ</name>
<protein>
    <submittedName>
        <fullName evidence="3">Helix-turn-helix resolvase-like protein</fullName>
    </submittedName>
</protein>
<dbReference type="GO" id="GO:0000150">
    <property type="term" value="F:DNA strand exchange activity"/>
    <property type="evidence" value="ECO:0007669"/>
    <property type="project" value="InterPro"/>
</dbReference>
<dbReference type="Gene3D" id="1.10.10.60">
    <property type="entry name" value="Homeodomain-like"/>
    <property type="match status" value="1"/>
</dbReference>
<keyword evidence="4" id="KW-1185">Reference proteome</keyword>
<dbReference type="SUPFAM" id="SSF46689">
    <property type="entry name" value="Homeodomain-like"/>
    <property type="match status" value="1"/>
</dbReference>
<dbReference type="AlphaFoldDB" id="A0A562K810"/>
<gene>
    <name evidence="3" type="ORF">IQ35_03094</name>
</gene>
<dbReference type="InterPro" id="IPR036162">
    <property type="entry name" value="Resolvase-like_N_sf"/>
</dbReference>
<proteinExistence type="inferred from homology"/>
<evidence type="ECO:0000313" key="4">
    <source>
        <dbReference type="Proteomes" id="UP000316624"/>
    </source>
</evidence>
<dbReference type="InterPro" id="IPR006120">
    <property type="entry name" value="Resolvase_HTH_dom"/>
</dbReference>